<dbReference type="InterPro" id="IPR045584">
    <property type="entry name" value="Pilin-like"/>
</dbReference>
<accession>B1Y7J2</accession>
<dbReference type="PROSITE" id="PS00409">
    <property type="entry name" value="PROKAR_NTER_METHYL"/>
    <property type="match status" value="1"/>
</dbReference>
<dbReference type="SUPFAM" id="SSF54523">
    <property type="entry name" value="Pili subunits"/>
    <property type="match status" value="1"/>
</dbReference>
<gene>
    <name evidence="2" type="ordered locus">Lcho_3886</name>
</gene>
<dbReference type="NCBIfam" id="TIGR02532">
    <property type="entry name" value="IV_pilin_GFxxxE"/>
    <property type="match status" value="1"/>
</dbReference>
<dbReference type="Proteomes" id="UP000001693">
    <property type="component" value="Chromosome"/>
</dbReference>
<evidence type="ECO:0000313" key="2">
    <source>
        <dbReference type="EMBL" id="ACB36140.1"/>
    </source>
</evidence>
<dbReference type="PANTHER" id="PTHR30093:SF47">
    <property type="entry name" value="TYPE IV PILUS NON-CORE MINOR PILIN PILE"/>
    <property type="match status" value="1"/>
</dbReference>
<dbReference type="KEGG" id="lch:Lcho_3886"/>
<dbReference type="InterPro" id="IPR012902">
    <property type="entry name" value="N_methyl_site"/>
</dbReference>
<organism evidence="2 3">
    <name type="scientific">Leptothrix cholodnii (strain ATCC 51168 / LMG 8142 / SP-6)</name>
    <name type="common">Leptothrix discophora (strain SP-6)</name>
    <dbReference type="NCBI Taxonomy" id="395495"/>
    <lineage>
        <taxon>Bacteria</taxon>
        <taxon>Pseudomonadati</taxon>
        <taxon>Pseudomonadota</taxon>
        <taxon>Betaproteobacteria</taxon>
        <taxon>Burkholderiales</taxon>
        <taxon>Sphaerotilaceae</taxon>
        <taxon>Leptothrix</taxon>
    </lineage>
</organism>
<proteinExistence type="predicted"/>
<dbReference type="PRINTS" id="PR00813">
    <property type="entry name" value="BCTERIALGSPG"/>
</dbReference>
<name>B1Y7J2_LEPCP</name>
<dbReference type="AlphaFoldDB" id="B1Y7J2"/>
<evidence type="ECO:0000256" key="1">
    <source>
        <dbReference type="ARBA" id="ARBA00022481"/>
    </source>
</evidence>
<dbReference type="STRING" id="395495.Lcho_3886"/>
<sequence precursor="true">MRRGFTLLELLVVMAIIATLLSLAVPRYFGSVQRAEEATLRQNLSLMRSAIDQHYADHGRYPESLDALVTQHYLRSVPLDPATGATDTWIVTAPAPPELGQVYDVSSGAETTALDGTAFSTW</sequence>
<protein>
    <submittedName>
        <fullName evidence="2">Type II secretion system protein G</fullName>
    </submittedName>
</protein>
<dbReference type="Gene3D" id="3.30.700.10">
    <property type="entry name" value="Glycoprotein, Type 4 Pilin"/>
    <property type="match status" value="1"/>
</dbReference>
<dbReference type="GO" id="GO:0015627">
    <property type="term" value="C:type II protein secretion system complex"/>
    <property type="evidence" value="ECO:0007669"/>
    <property type="project" value="InterPro"/>
</dbReference>
<evidence type="ECO:0000313" key="3">
    <source>
        <dbReference type="Proteomes" id="UP000001693"/>
    </source>
</evidence>
<dbReference type="Pfam" id="PF07963">
    <property type="entry name" value="N_methyl"/>
    <property type="match status" value="1"/>
</dbReference>
<dbReference type="PANTHER" id="PTHR30093">
    <property type="entry name" value="GENERAL SECRETION PATHWAY PROTEIN G"/>
    <property type="match status" value="1"/>
</dbReference>
<reference evidence="2 3" key="1">
    <citation type="submission" date="2008-03" db="EMBL/GenBank/DDBJ databases">
        <title>Complete sequence of Leptothrix cholodnii SP-6.</title>
        <authorList>
            <consortium name="US DOE Joint Genome Institute"/>
            <person name="Copeland A."/>
            <person name="Lucas S."/>
            <person name="Lapidus A."/>
            <person name="Glavina del Rio T."/>
            <person name="Dalin E."/>
            <person name="Tice H."/>
            <person name="Bruce D."/>
            <person name="Goodwin L."/>
            <person name="Pitluck S."/>
            <person name="Chertkov O."/>
            <person name="Brettin T."/>
            <person name="Detter J.C."/>
            <person name="Han C."/>
            <person name="Kuske C.R."/>
            <person name="Schmutz J."/>
            <person name="Larimer F."/>
            <person name="Land M."/>
            <person name="Hauser L."/>
            <person name="Kyrpides N."/>
            <person name="Lykidis A."/>
            <person name="Emerson D."/>
            <person name="Richardson P."/>
        </authorList>
    </citation>
    <scope>NUCLEOTIDE SEQUENCE [LARGE SCALE GENOMIC DNA]</scope>
    <source>
        <strain evidence="3">ATCC 51168 / LMG 8142 / SP-6</strain>
    </source>
</reference>
<dbReference type="RefSeq" id="WP_012348886.1">
    <property type="nucleotide sequence ID" value="NC_010524.1"/>
</dbReference>
<dbReference type="GO" id="GO:0015628">
    <property type="term" value="P:protein secretion by the type II secretion system"/>
    <property type="evidence" value="ECO:0007669"/>
    <property type="project" value="InterPro"/>
</dbReference>
<dbReference type="OrthoDB" id="9795612at2"/>
<keyword evidence="1" id="KW-0488">Methylation</keyword>
<dbReference type="InterPro" id="IPR000983">
    <property type="entry name" value="Bac_GSPG_pilin"/>
</dbReference>
<dbReference type="HOGENOM" id="CLU_091705_7_2_4"/>
<dbReference type="eggNOG" id="COG2165">
    <property type="taxonomic scope" value="Bacteria"/>
</dbReference>
<dbReference type="EMBL" id="CP001013">
    <property type="protein sequence ID" value="ACB36140.1"/>
    <property type="molecule type" value="Genomic_DNA"/>
</dbReference>
<keyword evidence="3" id="KW-1185">Reference proteome</keyword>